<dbReference type="PANTHER" id="PTHR19444">
    <property type="entry name" value="UNC-93 RELATED"/>
    <property type="match status" value="1"/>
</dbReference>
<dbReference type="SUPFAM" id="SSF103473">
    <property type="entry name" value="MFS general substrate transporter"/>
    <property type="match status" value="1"/>
</dbReference>
<evidence type="ECO:0000256" key="1">
    <source>
        <dbReference type="ARBA" id="ARBA00009172"/>
    </source>
</evidence>
<protein>
    <submittedName>
        <fullName evidence="5">Vwa8 protein</fullName>
    </submittedName>
</protein>
<dbReference type="PANTHER" id="PTHR19444:SF13">
    <property type="entry name" value="PROTEIN UNC-93 HOMOLOG A"/>
    <property type="match status" value="1"/>
</dbReference>
<feature type="transmembrane region" description="Helical" evidence="3">
    <location>
        <begin position="555"/>
        <end position="572"/>
    </location>
</feature>
<comment type="caution">
    <text evidence="5">The sequence shown here is derived from an EMBL/GenBank/DDBJ whole genome shotgun (WGS) entry which is preliminary data.</text>
</comment>
<dbReference type="AlphaFoldDB" id="A0A813CES7"/>
<feature type="transmembrane region" description="Helical" evidence="3">
    <location>
        <begin position="379"/>
        <end position="400"/>
    </location>
</feature>
<feature type="compositionally biased region" description="Basic and acidic residues" evidence="2">
    <location>
        <begin position="21"/>
        <end position="35"/>
    </location>
</feature>
<dbReference type="InterPro" id="IPR051951">
    <property type="entry name" value="UNC-93_regulatory"/>
</dbReference>
<keyword evidence="3" id="KW-0472">Membrane</keyword>
<accession>A0A813CES7</accession>
<feature type="domain" description="ATPase dynein-related AAA" evidence="4">
    <location>
        <begin position="94"/>
        <end position="140"/>
    </location>
</feature>
<evidence type="ECO:0000313" key="6">
    <source>
        <dbReference type="Proteomes" id="UP000601435"/>
    </source>
</evidence>
<feature type="transmembrane region" description="Helical" evidence="3">
    <location>
        <begin position="428"/>
        <end position="450"/>
    </location>
</feature>
<feature type="transmembrane region" description="Helical" evidence="3">
    <location>
        <begin position="462"/>
        <end position="481"/>
    </location>
</feature>
<dbReference type="InterPro" id="IPR036259">
    <property type="entry name" value="MFS_trans_sf"/>
</dbReference>
<evidence type="ECO:0000313" key="5">
    <source>
        <dbReference type="EMBL" id="CAE7942596.1"/>
    </source>
</evidence>
<dbReference type="Gene3D" id="1.20.1250.20">
    <property type="entry name" value="MFS general substrate transporter like domains"/>
    <property type="match status" value="2"/>
</dbReference>
<name>A0A813CES7_9DINO</name>
<dbReference type="Pfam" id="PF07728">
    <property type="entry name" value="AAA_5"/>
    <property type="match status" value="1"/>
</dbReference>
<gene>
    <name evidence="5" type="primary">Vwa8</name>
    <name evidence="5" type="ORF">SNEC2469_LOCUS34722</name>
</gene>
<dbReference type="InterPro" id="IPR011704">
    <property type="entry name" value="ATPase_dyneun-rel_AAA"/>
</dbReference>
<evidence type="ECO:0000256" key="3">
    <source>
        <dbReference type="SAM" id="Phobius"/>
    </source>
</evidence>
<keyword evidence="3" id="KW-1133">Transmembrane helix</keyword>
<sequence>MFDWDEVPDDIADYVAVEQPDSDREEPATPVRESRVDLGPGCLELGGVFLEKNLAESSALSALVPSISEGAPEPTQAELETLRWMMQKATMNQDMFLLGPPGPRVRHLVHHFCALFGRQVEYVGINSDTSEADLKQRRDICDVLRFLFRLSTSPSCSVAAMASEGDRANAMGSFNVGPETHLAAALIPDMEEARLCRREFAVMSWTFAINHATVTTPILYASSVLTNSAGQAGNAMLYGATLVCSLFFSALVFSLIGAKKGLSLSMGLYAVYVGLFATAASMCAEKDAKTGSCIEGMDLQLPTMLLGALIGGIGAGILWTCQGAFFSSVCERVAKAEGKEAQAVTAEFAGSFALVFLAMESLVRASATILTKYAHLDYSVVFYIFSGLAVASTVAFMALATNFEKPAQRGSVFAKVLSAVALWSDPKIWVLQCTNLTFGFAAAWLGGYVGRNILTPALSSEFIGFAGAMLSGLASVLSKVFGVTAAKTGKGPVVALGAVSFLLLGVLSRYLGHPATWGWGVLVFYVFMGIGRAVYESTNKAIFADFFPGEASPGAFANVFVFGTGASTAAFILGATQQDQAEDWLLILFAILTIPGYLVASLISRKEDGETTDSSSC</sequence>
<comment type="similarity">
    <text evidence="1">Belongs to the unc-93 family.</text>
</comment>
<proteinExistence type="inferred from homology"/>
<dbReference type="GO" id="GO:0016887">
    <property type="term" value="F:ATP hydrolysis activity"/>
    <property type="evidence" value="ECO:0007669"/>
    <property type="project" value="InterPro"/>
</dbReference>
<dbReference type="Proteomes" id="UP000601435">
    <property type="component" value="Unassembled WGS sequence"/>
</dbReference>
<feature type="transmembrane region" description="Helical" evidence="3">
    <location>
        <begin position="304"/>
        <end position="329"/>
    </location>
</feature>
<feature type="transmembrane region" description="Helical" evidence="3">
    <location>
        <begin position="517"/>
        <end position="535"/>
    </location>
</feature>
<keyword evidence="6" id="KW-1185">Reference proteome</keyword>
<feature type="transmembrane region" description="Helical" evidence="3">
    <location>
        <begin position="584"/>
        <end position="603"/>
    </location>
</feature>
<feature type="transmembrane region" description="Helical" evidence="3">
    <location>
        <begin position="493"/>
        <end position="511"/>
    </location>
</feature>
<evidence type="ECO:0000259" key="4">
    <source>
        <dbReference type="Pfam" id="PF07728"/>
    </source>
</evidence>
<organism evidence="5 6">
    <name type="scientific">Symbiodinium necroappetens</name>
    <dbReference type="NCBI Taxonomy" id="1628268"/>
    <lineage>
        <taxon>Eukaryota</taxon>
        <taxon>Sar</taxon>
        <taxon>Alveolata</taxon>
        <taxon>Dinophyceae</taxon>
        <taxon>Suessiales</taxon>
        <taxon>Symbiodiniaceae</taxon>
        <taxon>Symbiodinium</taxon>
    </lineage>
</organism>
<dbReference type="OrthoDB" id="416396at2759"/>
<evidence type="ECO:0000256" key="2">
    <source>
        <dbReference type="SAM" id="MobiDB-lite"/>
    </source>
</evidence>
<feature type="transmembrane region" description="Helical" evidence="3">
    <location>
        <begin position="200"/>
        <end position="223"/>
    </location>
</feature>
<dbReference type="GO" id="GO:0005524">
    <property type="term" value="F:ATP binding"/>
    <property type="evidence" value="ECO:0007669"/>
    <property type="project" value="InterPro"/>
</dbReference>
<reference evidence="5" key="1">
    <citation type="submission" date="2021-02" db="EMBL/GenBank/DDBJ databases">
        <authorList>
            <person name="Dougan E. K."/>
            <person name="Rhodes N."/>
            <person name="Thang M."/>
            <person name="Chan C."/>
        </authorList>
    </citation>
    <scope>NUCLEOTIDE SEQUENCE</scope>
</reference>
<feature type="region of interest" description="Disordered" evidence="2">
    <location>
        <begin position="15"/>
        <end position="35"/>
    </location>
</feature>
<feature type="transmembrane region" description="Helical" evidence="3">
    <location>
        <begin position="235"/>
        <end position="256"/>
    </location>
</feature>
<feature type="transmembrane region" description="Helical" evidence="3">
    <location>
        <begin position="268"/>
        <end position="284"/>
    </location>
</feature>
<keyword evidence="3" id="KW-0812">Transmembrane</keyword>
<dbReference type="EMBL" id="CAJNJA010097141">
    <property type="protein sequence ID" value="CAE7942596.1"/>
    <property type="molecule type" value="Genomic_DNA"/>
</dbReference>
<feature type="transmembrane region" description="Helical" evidence="3">
    <location>
        <begin position="341"/>
        <end position="359"/>
    </location>
</feature>